<organism evidence="1 2">
    <name type="scientific">Micromonospora pisi</name>
    <dbReference type="NCBI Taxonomy" id="589240"/>
    <lineage>
        <taxon>Bacteria</taxon>
        <taxon>Bacillati</taxon>
        <taxon>Actinomycetota</taxon>
        <taxon>Actinomycetes</taxon>
        <taxon>Micromonosporales</taxon>
        <taxon>Micromonosporaceae</taxon>
        <taxon>Micromonospora</taxon>
    </lineage>
</organism>
<sequence length="89" mass="10502">MTEPDDDLSAPHRPGDDWRCRDDGEAWPCPIFRRRMRLLYPDDPHRLAAFMRHFRDKAAPALPELSAKQVEARFIGWINDPPPRRLRIV</sequence>
<keyword evidence="2" id="KW-1185">Reference proteome</keyword>
<dbReference type="Proteomes" id="UP000277671">
    <property type="component" value="Unassembled WGS sequence"/>
</dbReference>
<evidence type="ECO:0000313" key="1">
    <source>
        <dbReference type="EMBL" id="RKR87830.1"/>
    </source>
</evidence>
<protein>
    <submittedName>
        <fullName evidence="1">Uncharacterized protein</fullName>
    </submittedName>
</protein>
<accession>A0A495JFM8</accession>
<evidence type="ECO:0000313" key="2">
    <source>
        <dbReference type="Proteomes" id="UP000277671"/>
    </source>
</evidence>
<dbReference type="RefSeq" id="WP_121156546.1">
    <property type="nucleotide sequence ID" value="NZ_RBKT01000001.1"/>
</dbReference>
<dbReference type="EMBL" id="RBKT01000001">
    <property type="protein sequence ID" value="RKR87830.1"/>
    <property type="molecule type" value="Genomic_DNA"/>
</dbReference>
<comment type="caution">
    <text evidence="1">The sequence shown here is derived from an EMBL/GenBank/DDBJ whole genome shotgun (WGS) entry which is preliminary data.</text>
</comment>
<reference evidence="1 2" key="1">
    <citation type="submission" date="2018-10" db="EMBL/GenBank/DDBJ databases">
        <title>Sequencing the genomes of 1000 actinobacteria strains.</title>
        <authorList>
            <person name="Klenk H.-P."/>
        </authorList>
    </citation>
    <scope>NUCLEOTIDE SEQUENCE [LARGE SCALE GENOMIC DNA]</scope>
    <source>
        <strain evidence="1 2">DSM 45175</strain>
    </source>
</reference>
<proteinExistence type="predicted"/>
<name>A0A495JFM8_9ACTN</name>
<dbReference type="AlphaFoldDB" id="A0A495JFM8"/>
<gene>
    <name evidence="1" type="ORF">BDK92_2131</name>
</gene>